<dbReference type="PANTHER" id="PTHR35201:SF4">
    <property type="entry name" value="BETA-PINACENE SYNTHASE-RELATED"/>
    <property type="match status" value="1"/>
</dbReference>
<evidence type="ECO:0000256" key="2">
    <source>
        <dbReference type="ARBA" id="ARBA00006333"/>
    </source>
</evidence>
<dbReference type="SFLD" id="SFLDG01020">
    <property type="entry name" value="Terpene_Cyclase_Like_2"/>
    <property type="match status" value="1"/>
</dbReference>
<reference evidence="5 6" key="1">
    <citation type="submission" date="2024-07" db="EMBL/GenBank/DDBJ databases">
        <title>Section-level genome sequencing and comparative genomics of Aspergillus sections Usti and Cavernicolus.</title>
        <authorList>
            <consortium name="Lawrence Berkeley National Laboratory"/>
            <person name="Nybo J.L."/>
            <person name="Vesth T.C."/>
            <person name="Theobald S."/>
            <person name="Frisvad J.C."/>
            <person name="Larsen T.O."/>
            <person name="Kjaerboelling I."/>
            <person name="Rothschild-Mancinelli K."/>
            <person name="Lyhne E.K."/>
            <person name="Kogle M.E."/>
            <person name="Barry K."/>
            <person name="Clum A."/>
            <person name="Na H."/>
            <person name="Ledsgaard L."/>
            <person name="Lin J."/>
            <person name="Lipzen A."/>
            <person name="Kuo A."/>
            <person name="Riley R."/>
            <person name="Mondo S."/>
            <person name="Labutti K."/>
            <person name="Haridas S."/>
            <person name="Pangalinan J."/>
            <person name="Salamov A.A."/>
            <person name="Simmons B.A."/>
            <person name="Magnuson J.K."/>
            <person name="Chen J."/>
            <person name="Drula E."/>
            <person name="Henrissat B."/>
            <person name="Wiebenga A."/>
            <person name="Lubbers R.J."/>
            <person name="Gomes A.C."/>
            <person name="Makela M.R."/>
            <person name="Stajich J."/>
            <person name="Grigoriev I.V."/>
            <person name="Mortensen U.H."/>
            <person name="De Vries R.P."/>
            <person name="Baker S.E."/>
            <person name="Andersen M.R."/>
        </authorList>
    </citation>
    <scope>NUCLEOTIDE SEQUENCE [LARGE SCALE GENOMIC DNA]</scope>
    <source>
        <strain evidence="5 6">CBS 588.65</strain>
    </source>
</reference>
<name>A0ABR4H130_9EURO</name>
<dbReference type="InterPro" id="IPR034686">
    <property type="entry name" value="Terpene_cyclase-like_2"/>
</dbReference>
<keyword evidence="4" id="KW-0456">Lyase</keyword>
<evidence type="ECO:0000256" key="1">
    <source>
        <dbReference type="ARBA" id="ARBA00001946"/>
    </source>
</evidence>
<dbReference type="Proteomes" id="UP001610334">
    <property type="component" value="Unassembled WGS sequence"/>
</dbReference>
<dbReference type="Gene3D" id="1.10.600.10">
    <property type="entry name" value="Farnesyl Diphosphate Synthase"/>
    <property type="match status" value="1"/>
</dbReference>
<evidence type="ECO:0000256" key="3">
    <source>
        <dbReference type="ARBA" id="ARBA00022842"/>
    </source>
</evidence>
<dbReference type="InterPro" id="IPR008949">
    <property type="entry name" value="Isoprenoid_synthase_dom_sf"/>
</dbReference>
<dbReference type="Pfam" id="PF19086">
    <property type="entry name" value="Terpene_syn_C_2"/>
    <property type="match status" value="1"/>
</dbReference>
<comment type="similarity">
    <text evidence="2 4">Belongs to the terpene synthase family.</text>
</comment>
<comment type="caution">
    <text evidence="5">The sequence shown here is derived from an EMBL/GenBank/DDBJ whole genome shotgun (WGS) entry which is preliminary data.</text>
</comment>
<dbReference type="SFLD" id="SFLDS00005">
    <property type="entry name" value="Isoprenoid_Synthase_Type_I"/>
    <property type="match status" value="1"/>
</dbReference>
<evidence type="ECO:0000313" key="6">
    <source>
        <dbReference type="Proteomes" id="UP001610334"/>
    </source>
</evidence>
<sequence>MIPIPEEAVTALRAVMDQTAQIPDLCSLLYPDWNVDQHEHEEQVRNEIHNEFLEKWWPHHPTLKMAAKKGNLVQEAGYFWSGSSLERFRIVAQFMIWLFMWDDEFDCGGLQTNSEGAETCRRDTITFLKWCLEVPRPELEGPPEGYHNSGCMHGILNAMHTSLSHVSMRRFADSLYEYVNAVGEVQKHRLARLPSWDDYLDNRLLNIAMFPCILAIEYSHDLKVPAWVIDSKEMQSIFRETVISVVVANDIFSFKKEALVGQIDNALFLKVAHSTHRSFQLGLEETIQELVESRDRFVASESEILKSEEYLRLSEEVREDVKTFILVCKFMIVGNVKWSKGTKRYLLEDGPDGVTIINLNPKREHNRL</sequence>
<proteinExistence type="inferred from homology"/>
<accession>A0ABR4H130</accession>
<dbReference type="SUPFAM" id="SSF48576">
    <property type="entry name" value="Terpenoid synthases"/>
    <property type="match status" value="1"/>
</dbReference>
<evidence type="ECO:0000256" key="4">
    <source>
        <dbReference type="RuleBase" id="RU366034"/>
    </source>
</evidence>
<protein>
    <recommendedName>
        <fullName evidence="4">Terpene synthase</fullName>
        <ecNumber evidence="4">4.2.3.-</ecNumber>
    </recommendedName>
</protein>
<dbReference type="PANTHER" id="PTHR35201">
    <property type="entry name" value="TERPENE SYNTHASE"/>
    <property type="match status" value="1"/>
</dbReference>
<keyword evidence="4" id="KW-0479">Metal-binding</keyword>
<dbReference type="EMBL" id="JBFXLT010000095">
    <property type="protein sequence ID" value="KAL2809161.1"/>
    <property type="molecule type" value="Genomic_DNA"/>
</dbReference>
<keyword evidence="3 4" id="KW-0460">Magnesium</keyword>
<evidence type="ECO:0000313" key="5">
    <source>
        <dbReference type="EMBL" id="KAL2809161.1"/>
    </source>
</evidence>
<gene>
    <name evidence="5" type="ORF">BJX63DRAFT_406735</name>
</gene>
<keyword evidence="6" id="KW-1185">Reference proteome</keyword>
<organism evidence="5 6">
    <name type="scientific">Aspergillus granulosus</name>
    <dbReference type="NCBI Taxonomy" id="176169"/>
    <lineage>
        <taxon>Eukaryota</taxon>
        <taxon>Fungi</taxon>
        <taxon>Dikarya</taxon>
        <taxon>Ascomycota</taxon>
        <taxon>Pezizomycotina</taxon>
        <taxon>Eurotiomycetes</taxon>
        <taxon>Eurotiomycetidae</taxon>
        <taxon>Eurotiales</taxon>
        <taxon>Aspergillaceae</taxon>
        <taxon>Aspergillus</taxon>
        <taxon>Aspergillus subgen. Nidulantes</taxon>
    </lineage>
</organism>
<dbReference type="EC" id="4.2.3.-" evidence="4"/>
<comment type="cofactor">
    <cofactor evidence="1 4">
        <name>Mg(2+)</name>
        <dbReference type="ChEBI" id="CHEBI:18420"/>
    </cofactor>
</comment>